<comment type="caution">
    <text evidence="4">The sequence shown here is derived from an EMBL/GenBank/DDBJ whole genome shotgun (WGS) entry which is preliminary data.</text>
</comment>
<protein>
    <submittedName>
        <fullName evidence="4">CsbD family protein</fullName>
    </submittedName>
</protein>
<dbReference type="Proteomes" id="UP000317316">
    <property type="component" value="Unassembled WGS sequence"/>
</dbReference>
<evidence type="ECO:0000313" key="4">
    <source>
        <dbReference type="EMBL" id="TQR13022.1"/>
    </source>
</evidence>
<evidence type="ECO:0000256" key="1">
    <source>
        <dbReference type="ARBA" id="ARBA00009129"/>
    </source>
</evidence>
<keyword evidence="5" id="KW-1185">Reference proteome</keyword>
<organism evidence="4 5">
    <name type="scientific">Psychrobacillus lasiicapitis</name>
    <dbReference type="NCBI Taxonomy" id="1636719"/>
    <lineage>
        <taxon>Bacteria</taxon>
        <taxon>Bacillati</taxon>
        <taxon>Bacillota</taxon>
        <taxon>Bacilli</taxon>
        <taxon>Bacillales</taxon>
        <taxon>Bacillaceae</taxon>
        <taxon>Psychrobacillus</taxon>
    </lineage>
</organism>
<name>A0A544T6E8_9BACI</name>
<feature type="compositionally biased region" description="Basic and acidic residues" evidence="2">
    <location>
        <begin position="17"/>
        <end position="64"/>
    </location>
</feature>
<dbReference type="Gene3D" id="1.10.1470.10">
    <property type="entry name" value="YjbJ"/>
    <property type="match status" value="1"/>
</dbReference>
<evidence type="ECO:0000313" key="5">
    <source>
        <dbReference type="Proteomes" id="UP000317316"/>
    </source>
</evidence>
<dbReference type="OrthoDB" id="2941817at2"/>
<dbReference type="Pfam" id="PF05532">
    <property type="entry name" value="CsbD"/>
    <property type="match status" value="1"/>
</dbReference>
<evidence type="ECO:0000259" key="3">
    <source>
        <dbReference type="Pfam" id="PF05532"/>
    </source>
</evidence>
<dbReference type="SUPFAM" id="SSF69047">
    <property type="entry name" value="Hypothetical protein YjbJ"/>
    <property type="match status" value="1"/>
</dbReference>
<gene>
    <name evidence="4" type="ORF">FG382_10825</name>
</gene>
<sequence>MHMSGLSDKFKGTVNKVKGETKDQIGNATDDKRLQAEGKLDKVKGEAQQEFGEFKERLDRKDNK</sequence>
<dbReference type="InterPro" id="IPR008462">
    <property type="entry name" value="CsbD"/>
</dbReference>
<feature type="region of interest" description="Disordered" evidence="2">
    <location>
        <begin position="1"/>
        <end position="64"/>
    </location>
</feature>
<accession>A0A544T6E8</accession>
<dbReference type="InterPro" id="IPR036629">
    <property type="entry name" value="YjbJ_sf"/>
</dbReference>
<dbReference type="EMBL" id="VDGH01000006">
    <property type="protein sequence ID" value="TQR13022.1"/>
    <property type="molecule type" value="Genomic_DNA"/>
</dbReference>
<comment type="similarity">
    <text evidence="1">Belongs to the UPF0337 (CsbD) family.</text>
</comment>
<dbReference type="AlphaFoldDB" id="A0A544T6E8"/>
<feature type="domain" description="CsbD-like" evidence="3">
    <location>
        <begin position="8"/>
        <end position="58"/>
    </location>
</feature>
<evidence type="ECO:0000256" key="2">
    <source>
        <dbReference type="SAM" id="MobiDB-lite"/>
    </source>
</evidence>
<reference evidence="4 5" key="1">
    <citation type="submission" date="2019-05" db="EMBL/GenBank/DDBJ databases">
        <title>Psychrobacillus vulpis sp. nov., a new species isolated from feces of a red fox that inhabits in The Tablas de Daimiel Natural Park, Albacete, Spain.</title>
        <authorList>
            <person name="Rodriguez M."/>
            <person name="Reina J.C."/>
            <person name="Bejar V."/>
            <person name="Llamas I."/>
        </authorList>
    </citation>
    <scope>NUCLEOTIDE SEQUENCE [LARGE SCALE GENOMIC DNA]</scope>
    <source>
        <strain evidence="4 5">NEAU-3TGS17</strain>
    </source>
</reference>
<proteinExistence type="inferred from homology"/>